<dbReference type="RefSeq" id="WP_186835611.1">
    <property type="nucleotide sequence ID" value="NZ_JACOOQ010000025.1"/>
</dbReference>
<evidence type="ECO:0000313" key="1">
    <source>
        <dbReference type="EMBL" id="MBC5641155.1"/>
    </source>
</evidence>
<dbReference type="Proteomes" id="UP000662088">
    <property type="component" value="Unassembled WGS sequence"/>
</dbReference>
<dbReference type="EMBL" id="JACOOQ010000025">
    <property type="protein sequence ID" value="MBC5641155.1"/>
    <property type="molecule type" value="Genomic_DNA"/>
</dbReference>
<gene>
    <name evidence="1" type="ORF">H8R92_12180</name>
</gene>
<keyword evidence="2" id="KW-1185">Reference proteome</keyword>
<comment type="caution">
    <text evidence="1">The sequence shown here is derived from an EMBL/GenBank/DDBJ whole genome shotgun (WGS) entry which is preliminary data.</text>
</comment>
<reference evidence="1" key="1">
    <citation type="submission" date="2020-08" db="EMBL/GenBank/DDBJ databases">
        <title>Genome public.</title>
        <authorList>
            <person name="Liu C."/>
            <person name="Sun Q."/>
        </authorList>
    </citation>
    <scope>NUCLEOTIDE SEQUENCE</scope>
    <source>
        <strain evidence="1">NSJ-42</strain>
    </source>
</reference>
<dbReference type="AlphaFoldDB" id="A0A8I0DPH3"/>
<evidence type="ECO:0000313" key="2">
    <source>
        <dbReference type="Proteomes" id="UP000662088"/>
    </source>
</evidence>
<accession>A0A8I0DPH3</accession>
<proteinExistence type="predicted"/>
<sequence>MYSLKFNVQFNNCMYSRAIKLSNNEYNVLKNSMKISICKSTRALILDDDYFDESSLVNDEARYTIKIKNNICSKPKLLKDFKTIEENKNIVLLLESPHRSEYRDIKIYDRLVPIGPAQGGNLTDAGGAIKAYIHEAINYVISKNSLSLNNGDYNLIIINPIQFQTSLGSLYDKGLNRNLRDKVWKNIWKIIDSKKYIVQEDFICRLNSYNSDLIINACTYELKKKVKGLLDDKTIISYGINHPAINWNKKSQDFNVTFNIILKLTLRTLRALKKCLSE</sequence>
<protein>
    <submittedName>
        <fullName evidence="1">Uncharacterized protein</fullName>
    </submittedName>
</protein>
<name>A0A8I0DPH3_9CLOT</name>
<organism evidence="1 2">
    <name type="scientific">Clostridium lentum</name>
    <dbReference type="NCBI Taxonomy" id="2763037"/>
    <lineage>
        <taxon>Bacteria</taxon>
        <taxon>Bacillati</taxon>
        <taxon>Bacillota</taxon>
        <taxon>Clostridia</taxon>
        <taxon>Eubacteriales</taxon>
        <taxon>Clostridiaceae</taxon>
        <taxon>Clostridium</taxon>
    </lineage>
</organism>